<name>A0AAN8UWP5_9MAGN</name>
<dbReference type="GO" id="GO:0008270">
    <property type="term" value="F:zinc ion binding"/>
    <property type="evidence" value="ECO:0007669"/>
    <property type="project" value="UniProtKB-KW"/>
</dbReference>
<dbReference type="Pfam" id="PF13639">
    <property type="entry name" value="zf-RING_2"/>
    <property type="match status" value="1"/>
</dbReference>
<evidence type="ECO:0000256" key="8">
    <source>
        <dbReference type="ARBA" id="ARBA00022771"/>
    </source>
</evidence>
<evidence type="ECO:0000256" key="4">
    <source>
        <dbReference type="ARBA" id="ARBA00012483"/>
    </source>
</evidence>
<feature type="domain" description="RING-type" evidence="16">
    <location>
        <begin position="89"/>
        <end position="131"/>
    </location>
</feature>
<evidence type="ECO:0000256" key="11">
    <source>
        <dbReference type="ARBA" id="ARBA00022989"/>
    </source>
</evidence>
<keyword evidence="7" id="KW-0479">Metal-binding</keyword>
<dbReference type="GO" id="GO:0016020">
    <property type="term" value="C:membrane"/>
    <property type="evidence" value="ECO:0007669"/>
    <property type="project" value="UniProtKB-SubCell"/>
</dbReference>
<dbReference type="SUPFAM" id="SSF57850">
    <property type="entry name" value="RING/U-box"/>
    <property type="match status" value="1"/>
</dbReference>
<evidence type="ECO:0000313" key="17">
    <source>
        <dbReference type="EMBL" id="KAK6923380.1"/>
    </source>
</evidence>
<dbReference type="InterPro" id="IPR044600">
    <property type="entry name" value="ATL1/ATL16-like"/>
</dbReference>
<comment type="subcellular location">
    <subcellularLocation>
        <location evidence="2">Membrane</location>
        <topology evidence="2">Single-pass membrane protein</topology>
    </subcellularLocation>
</comment>
<evidence type="ECO:0000256" key="3">
    <source>
        <dbReference type="ARBA" id="ARBA00004906"/>
    </source>
</evidence>
<feature type="compositionally biased region" description="Polar residues" evidence="15">
    <location>
        <begin position="149"/>
        <end position="172"/>
    </location>
</feature>
<keyword evidence="12" id="KW-0472">Membrane</keyword>
<evidence type="ECO:0000256" key="9">
    <source>
        <dbReference type="ARBA" id="ARBA00022786"/>
    </source>
</evidence>
<dbReference type="Gene3D" id="3.30.40.10">
    <property type="entry name" value="Zinc/RING finger domain, C3HC4 (zinc finger)"/>
    <property type="match status" value="1"/>
</dbReference>
<keyword evidence="6" id="KW-0812">Transmembrane</keyword>
<proteinExistence type="inferred from homology"/>
<evidence type="ECO:0000256" key="13">
    <source>
        <dbReference type="ARBA" id="ARBA00024209"/>
    </source>
</evidence>
<dbReference type="CDD" id="cd16461">
    <property type="entry name" value="RING-H2_EL5-like"/>
    <property type="match status" value="1"/>
</dbReference>
<dbReference type="GO" id="GO:0061630">
    <property type="term" value="F:ubiquitin protein ligase activity"/>
    <property type="evidence" value="ECO:0007669"/>
    <property type="project" value="UniProtKB-EC"/>
</dbReference>
<dbReference type="PANTHER" id="PTHR46913">
    <property type="entry name" value="RING-H2 FINGER PROTEIN ATL16"/>
    <property type="match status" value="1"/>
</dbReference>
<dbReference type="Proteomes" id="UP001370490">
    <property type="component" value="Unassembled WGS sequence"/>
</dbReference>
<evidence type="ECO:0000313" key="18">
    <source>
        <dbReference type="Proteomes" id="UP001370490"/>
    </source>
</evidence>
<protein>
    <recommendedName>
        <fullName evidence="4">RING-type E3 ubiquitin transferase</fullName>
        <ecNumber evidence="4">2.3.2.27</ecNumber>
    </recommendedName>
</protein>
<dbReference type="PROSITE" id="PS50089">
    <property type="entry name" value="ZF_RING_2"/>
    <property type="match status" value="1"/>
</dbReference>
<evidence type="ECO:0000256" key="2">
    <source>
        <dbReference type="ARBA" id="ARBA00004167"/>
    </source>
</evidence>
<evidence type="ECO:0000256" key="15">
    <source>
        <dbReference type="SAM" id="MobiDB-lite"/>
    </source>
</evidence>
<comment type="catalytic activity">
    <reaction evidence="1">
        <text>S-ubiquitinyl-[E2 ubiquitin-conjugating enzyme]-L-cysteine + [acceptor protein]-L-lysine = [E2 ubiquitin-conjugating enzyme]-L-cysteine + N(6)-ubiquitinyl-[acceptor protein]-L-lysine.</text>
        <dbReference type="EC" id="2.3.2.27"/>
    </reaction>
</comment>
<evidence type="ECO:0000256" key="12">
    <source>
        <dbReference type="ARBA" id="ARBA00023136"/>
    </source>
</evidence>
<dbReference type="EC" id="2.3.2.27" evidence="4"/>
<accession>A0AAN8UWP5</accession>
<evidence type="ECO:0000256" key="6">
    <source>
        <dbReference type="ARBA" id="ARBA00022692"/>
    </source>
</evidence>
<evidence type="ECO:0000256" key="5">
    <source>
        <dbReference type="ARBA" id="ARBA00022679"/>
    </source>
</evidence>
<evidence type="ECO:0000259" key="16">
    <source>
        <dbReference type="PROSITE" id="PS50089"/>
    </source>
</evidence>
<keyword evidence="5" id="KW-0808">Transferase</keyword>
<dbReference type="InterPro" id="IPR013083">
    <property type="entry name" value="Znf_RING/FYVE/PHD"/>
</dbReference>
<gene>
    <name evidence="17" type="ORF">RJ641_011684</name>
</gene>
<dbReference type="FunFam" id="3.30.40.10:FF:000233">
    <property type="entry name" value="RING-H2 finger protein ATL54"/>
    <property type="match status" value="1"/>
</dbReference>
<keyword evidence="18" id="KW-1185">Reference proteome</keyword>
<dbReference type="GO" id="GO:0016567">
    <property type="term" value="P:protein ubiquitination"/>
    <property type="evidence" value="ECO:0007669"/>
    <property type="project" value="InterPro"/>
</dbReference>
<dbReference type="InterPro" id="IPR001841">
    <property type="entry name" value="Znf_RING"/>
</dbReference>
<keyword evidence="10" id="KW-0862">Zinc</keyword>
<feature type="region of interest" description="Disordered" evidence="15">
    <location>
        <begin position="311"/>
        <end position="331"/>
    </location>
</feature>
<feature type="region of interest" description="Disordered" evidence="15">
    <location>
        <begin position="146"/>
        <end position="183"/>
    </location>
</feature>
<keyword evidence="8 14" id="KW-0863">Zinc-finger</keyword>
<dbReference type="EMBL" id="JBAMMX010000018">
    <property type="protein sequence ID" value="KAK6923380.1"/>
    <property type="molecule type" value="Genomic_DNA"/>
</dbReference>
<comment type="caution">
    <text evidence="17">The sequence shown here is derived from an EMBL/GenBank/DDBJ whole genome shotgun (WGS) entry which is preliminary data.</text>
</comment>
<dbReference type="PANTHER" id="PTHR46913:SF19">
    <property type="entry name" value="RING-TYPE E3 UBIQUITIN TRANSFERASE"/>
    <property type="match status" value="1"/>
</dbReference>
<comment type="similarity">
    <text evidence="13">Belongs to the RING-type zinc finger family. ATL subfamily.</text>
</comment>
<evidence type="ECO:0000256" key="14">
    <source>
        <dbReference type="PROSITE-ProRule" id="PRU00175"/>
    </source>
</evidence>
<keyword evidence="9" id="KW-0833">Ubl conjugation pathway</keyword>
<organism evidence="17 18">
    <name type="scientific">Dillenia turbinata</name>
    <dbReference type="NCBI Taxonomy" id="194707"/>
    <lineage>
        <taxon>Eukaryota</taxon>
        <taxon>Viridiplantae</taxon>
        <taxon>Streptophyta</taxon>
        <taxon>Embryophyta</taxon>
        <taxon>Tracheophyta</taxon>
        <taxon>Spermatophyta</taxon>
        <taxon>Magnoliopsida</taxon>
        <taxon>eudicotyledons</taxon>
        <taxon>Gunneridae</taxon>
        <taxon>Pentapetalae</taxon>
        <taxon>Dilleniales</taxon>
        <taxon>Dilleniaceae</taxon>
        <taxon>Dillenia</taxon>
    </lineage>
</organism>
<keyword evidence="11" id="KW-1133">Transmembrane helix</keyword>
<evidence type="ECO:0000256" key="10">
    <source>
        <dbReference type="ARBA" id="ARBA00022833"/>
    </source>
</evidence>
<dbReference type="AlphaFoldDB" id="A0AAN8UWP5"/>
<sequence length="331" mass="36188">MICILGAAFLVIIYCIVFCKCRSTRNNSRRRQTPILDNTHEDFVDENHGPVIDHPIWYINTVGLQQALIDSITVLKYNKGEGLIEGTECSVCLSEFEDDESLRLLPKCSHAFHIPCIDTWLRSHKNCPLCRAPIFNDSVVAVGTLGEPSGSNSSSGVDTRMGTTANGSGSEQSGDEATSEMREGDDNIVDLSVNDRLAEIVKSGFLDSKAKSFDFQMPIELIGDNQVEAGESQPVRRSFSLDPSTAALIYSKVANAGMVDQEESSTSSSQVVKKVDSKREMGNLGIYKMMKSSSIGRSLQKGPVLMKRSLSSSAKFSSSRHSKSQSQIFPL</sequence>
<evidence type="ECO:0000256" key="7">
    <source>
        <dbReference type="ARBA" id="ARBA00022723"/>
    </source>
</evidence>
<evidence type="ECO:0000256" key="1">
    <source>
        <dbReference type="ARBA" id="ARBA00000900"/>
    </source>
</evidence>
<reference evidence="17 18" key="1">
    <citation type="submission" date="2023-12" db="EMBL/GenBank/DDBJ databases">
        <title>A high-quality genome assembly for Dillenia turbinata (Dilleniales).</title>
        <authorList>
            <person name="Chanderbali A."/>
        </authorList>
    </citation>
    <scope>NUCLEOTIDE SEQUENCE [LARGE SCALE GENOMIC DNA]</scope>
    <source>
        <strain evidence="17">LSX21</strain>
        <tissue evidence="17">Leaf</tissue>
    </source>
</reference>
<comment type="pathway">
    <text evidence="3">Protein modification; protein ubiquitination.</text>
</comment>
<dbReference type="SMART" id="SM00184">
    <property type="entry name" value="RING"/>
    <property type="match status" value="1"/>
</dbReference>